<organism evidence="2 3">
    <name type="scientific">Paracoccus amoyensis</name>
    <dbReference type="NCBI Taxonomy" id="2760093"/>
    <lineage>
        <taxon>Bacteria</taxon>
        <taxon>Pseudomonadati</taxon>
        <taxon>Pseudomonadota</taxon>
        <taxon>Alphaproteobacteria</taxon>
        <taxon>Rhodobacterales</taxon>
        <taxon>Paracoccaceae</taxon>
        <taxon>Paracoccus</taxon>
    </lineage>
</organism>
<dbReference type="RefSeq" id="WP_187794015.1">
    <property type="nucleotide sequence ID" value="NZ_JACOQL010000003.1"/>
</dbReference>
<evidence type="ECO:0000313" key="2">
    <source>
        <dbReference type="EMBL" id="MBC9247474.1"/>
    </source>
</evidence>
<accession>A0A926GHL6</accession>
<gene>
    <name evidence="2" type="ORF">H4P12_12295</name>
</gene>
<comment type="caution">
    <text evidence="2">The sequence shown here is derived from an EMBL/GenBank/DDBJ whole genome shotgun (WGS) entry which is preliminary data.</text>
</comment>
<dbReference type="Proteomes" id="UP000608594">
    <property type="component" value="Unassembled WGS sequence"/>
</dbReference>
<keyword evidence="3" id="KW-1185">Reference proteome</keyword>
<sequence length="239" mass="25815">MPIEVVGTMPPLQAVGQRFGDRFHGRAASFRQMIEINRVHPELSGRFSKVEIITIRSQSGQESRRRVVAVNLQCYAPDSNQKERNMIGRYLVLGSFAILVSGCVIDEEAISPNNRPDGQTTGQTRGTGLSPVPDMKAWGKDWTLDVKSIDGKQHSAQMTIPDSSGPWMGTLNYHGTPQGAPAGLVSLNGEMRQGIAMLQTIVTLTPGNCSAEGRTGTHKVTVNLTDGKPLQGCANVAVY</sequence>
<reference evidence="2" key="1">
    <citation type="submission" date="2020-08" db="EMBL/GenBank/DDBJ databases">
        <title>Paracoccus amoyensis sp. nov., isolated from the surface seawater at coast of Xiamen, Fujian.</title>
        <authorList>
            <person name="Lyu L."/>
        </authorList>
    </citation>
    <scope>NUCLEOTIDE SEQUENCE</scope>
    <source>
        <strain evidence="2">11-3</strain>
    </source>
</reference>
<dbReference type="AlphaFoldDB" id="A0A926GHL6"/>
<proteinExistence type="predicted"/>
<name>A0A926GHL6_9RHOB</name>
<evidence type="ECO:0000256" key="1">
    <source>
        <dbReference type="SAM" id="MobiDB-lite"/>
    </source>
</evidence>
<protein>
    <submittedName>
        <fullName evidence="2">Uncharacterized protein</fullName>
    </submittedName>
</protein>
<feature type="compositionally biased region" description="Low complexity" evidence="1">
    <location>
        <begin position="118"/>
        <end position="128"/>
    </location>
</feature>
<evidence type="ECO:0000313" key="3">
    <source>
        <dbReference type="Proteomes" id="UP000608594"/>
    </source>
</evidence>
<dbReference type="EMBL" id="JACOQL010000003">
    <property type="protein sequence ID" value="MBC9247474.1"/>
    <property type="molecule type" value="Genomic_DNA"/>
</dbReference>
<feature type="region of interest" description="Disordered" evidence="1">
    <location>
        <begin position="109"/>
        <end position="134"/>
    </location>
</feature>